<gene>
    <name evidence="8" type="ORF">JOF55_004001</name>
</gene>
<accession>A0AAE4CMV2</accession>
<keyword evidence="9" id="KW-1185">Reference proteome</keyword>
<evidence type="ECO:0000313" key="8">
    <source>
        <dbReference type="EMBL" id="MDR7303820.1"/>
    </source>
</evidence>
<evidence type="ECO:0000256" key="5">
    <source>
        <dbReference type="ARBA" id="ARBA00023002"/>
    </source>
</evidence>
<evidence type="ECO:0000256" key="4">
    <source>
        <dbReference type="ARBA" id="ARBA00022827"/>
    </source>
</evidence>
<reference evidence="8" key="1">
    <citation type="submission" date="2023-07" db="EMBL/GenBank/DDBJ databases">
        <title>Sequencing the genomes of 1000 actinobacteria strains.</title>
        <authorList>
            <person name="Klenk H.-P."/>
        </authorList>
    </citation>
    <scope>NUCLEOTIDE SEQUENCE</scope>
    <source>
        <strain evidence="8">DSM 45977</strain>
    </source>
</reference>
<keyword evidence="4" id="KW-0274">FAD</keyword>
<dbReference type="Gene3D" id="1.10.540.10">
    <property type="entry name" value="Acyl-CoA dehydrogenase/oxidase, N-terminal domain"/>
    <property type="match status" value="1"/>
</dbReference>
<protein>
    <submittedName>
        <fullName evidence="8">Alkylation response protein AidB-like acyl-CoA dehydrogenase</fullName>
    </submittedName>
</protein>
<name>A0AAE4CMV2_9ACTN</name>
<dbReference type="Pfam" id="PF02771">
    <property type="entry name" value="Acyl-CoA_dh_N"/>
    <property type="match status" value="1"/>
</dbReference>
<evidence type="ECO:0000259" key="7">
    <source>
        <dbReference type="Pfam" id="PF02771"/>
    </source>
</evidence>
<evidence type="ECO:0000313" key="9">
    <source>
        <dbReference type="Proteomes" id="UP001180845"/>
    </source>
</evidence>
<feature type="domain" description="Acyl-CoA dehydrogenase/oxidase N-terminal" evidence="7">
    <location>
        <begin position="6"/>
        <end position="113"/>
    </location>
</feature>
<evidence type="ECO:0000256" key="3">
    <source>
        <dbReference type="ARBA" id="ARBA00022630"/>
    </source>
</evidence>
<dbReference type="InterPro" id="IPR036250">
    <property type="entry name" value="AcylCo_DH-like_C"/>
</dbReference>
<dbReference type="GO" id="GO:0003995">
    <property type="term" value="F:acyl-CoA dehydrogenase activity"/>
    <property type="evidence" value="ECO:0007669"/>
    <property type="project" value="TreeGrafter"/>
</dbReference>
<evidence type="ECO:0000256" key="1">
    <source>
        <dbReference type="ARBA" id="ARBA00001974"/>
    </source>
</evidence>
<dbReference type="RefSeq" id="WP_310276512.1">
    <property type="nucleotide sequence ID" value="NZ_JAVDXW010000001.1"/>
</dbReference>
<organism evidence="8 9">
    <name type="scientific">Haloactinomyces albus</name>
    <dbReference type="NCBI Taxonomy" id="1352928"/>
    <lineage>
        <taxon>Bacteria</taxon>
        <taxon>Bacillati</taxon>
        <taxon>Actinomycetota</taxon>
        <taxon>Actinomycetes</taxon>
        <taxon>Actinopolysporales</taxon>
        <taxon>Actinopolysporaceae</taxon>
        <taxon>Haloactinomyces</taxon>
    </lineage>
</organism>
<dbReference type="InterPro" id="IPR037069">
    <property type="entry name" value="AcylCoA_DH/ox_N_sf"/>
</dbReference>
<evidence type="ECO:0000256" key="2">
    <source>
        <dbReference type="ARBA" id="ARBA00009347"/>
    </source>
</evidence>
<proteinExistence type="inferred from homology"/>
<dbReference type="PANTHER" id="PTHR43884:SF20">
    <property type="entry name" value="ACYL-COA DEHYDROGENASE FADE28"/>
    <property type="match status" value="1"/>
</dbReference>
<dbReference type="Gene3D" id="1.20.140.10">
    <property type="entry name" value="Butyryl-CoA Dehydrogenase, subunit A, domain 3"/>
    <property type="match status" value="1"/>
</dbReference>
<dbReference type="SUPFAM" id="SSF47203">
    <property type="entry name" value="Acyl-CoA dehydrogenase C-terminal domain-like"/>
    <property type="match status" value="1"/>
</dbReference>
<dbReference type="InterPro" id="IPR009075">
    <property type="entry name" value="AcylCo_DH/oxidase_C"/>
</dbReference>
<evidence type="ECO:0000259" key="6">
    <source>
        <dbReference type="Pfam" id="PF00441"/>
    </source>
</evidence>
<dbReference type="Pfam" id="PF00441">
    <property type="entry name" value="Acyl-CoA_dh_1"/>
    <property type="match status" value="1"/>
</dbReference>
<dbReference type="SUPFAM" id="SSF56645">
    <property type="entry name" value="Acyl-CoA dehydrogenase NM domain-like"/>
    <property type="match status" value="1"/>
</dbReference>
<comment type="caution">
    <text evidence="8">The sequence shown here is derived from an EMBL/GenBank/DDBJ whole genome shotgun (WGS) entry which is preliminary data.</text>
</comment>
<keyword evidence="5" id="KW-0560">Oxidoreductase</keyword>
<dbReference type="GO" id="GO:0050660">
    <property type="term" value="F:flavin adenine dinucleotide binding"/>
    <property type="evidence" value="ECO:0007669"/>
    <property type="project" value="InterPro"/>
</dbReference>
<dbReference type="InterPro" id="IPR009100">
    <property type="entry name" value="AcylCoA_DH/oxidase_NM_dom_sf"/>
</dbReference>
<dbReference type="Proteomes" id="UP001180845">
    <property type="component" value="Unassembled WGS sequence"/>
</dbReference>
<comment type="similarity">
    <text evidence="2">Belongs to the acyl-CoA dehydrogenase family.</text>
</comment>
<dbReference type="EMBL" id="JAVDXW010000001">
    <property type="protein sequence ID" value="MDR7303820.1"/>
    <property type="molecule type" value="Genomic_DNA"/>
</dbReference>
<feature type="domain" description="Acyl-CoA dehydrogenase/oxidase C-terminal" evidence="6">
    <location>
        <begin position="189"/>
        <end position="323"/>
    </location>
</feature>
<dbReference type="AlphaFoldDB" id="A0AAE4CMV2"/>
<dbReference type="InterPro" id="IPR013786">
    <property type="entry name" value="AcylCoA_DH/ox_N"/>
</dbReference>
<keyword evidence="3" id="KW-0285">Flavoprotein</keyword>
<dbReference type="PANTHER" id="PTHR43884">
    <property type="entry name" value="ACYL-COA DEHYDROGENASE"/>
    <property type="match status" value="1"/>
</dbReference>
<sequence length="330" mass="34842">MRFALTEEQRGFAEVLDDLLAASNTPQVVRSWAHGDHDAGLKLWQRLTELGVSGLLAPEEQGGLDADAVDLTVAFEALGRHAVPGPWVESAALLPALLRGTDQDEFLAGIASGGNLATALVTDMGSHALDADVATHRFVLHGTTLYGGVAGAVHRSVDPARRLCPVEAGAEVVDLAEATTVRAVDTAVLACSAQLLGAGEHLLRAAVDHARSRKQFGRAIGEYQALKHALADIRVALDFARPLVHVAALALREGSSDARRDVSAAKVAAGDAAYTAARTALQVHGAIGYTEEYDLGLWITKVRALVTAWGTPALHRARVHEAITRRPVEV</sequence>
<comment type="cofactor">
    <cofactor evidence="1">
        <name>FAD</name>
        <dbReference type="ChEBI" id="CHEBI:57692"/>
    </cofactor>
</comment>